<keyword evidence="4 5" id="KW-0472">Membrane</keyword>
<dbReference type="Gene3D" id="3.30.479.30">
    <property type="entry name" value="Band 7 domain"/>
    <property type="match status" value="1"/>
</dbReference>
<dbReference type="PANTHER" id="PTHR23222">
    <property type="entry name" value="PROHIBITIN"/>
    <property type="match status" value="1"/>
</dbReference>
<dbReference type="CDD" id="cd03401">
    <property type="entry name" value="SPFH_prohibitin"/>
    <property type="match status" value="1"/>
</dbReference>
<dbReference type="AlphaFoldDB" id="A0A382B2J6"/>
<evidence type="ECO:0000256" key="1">
    <source>
        <dbReference type="ARBA" id="ARBA00004273"/>
    </source>
</evidence>
<dbReference type="GO" id="GO:0005743">
    <property type="term" value="C:mitochondrial inner membrane"/>
    <property type="evidence" value="ECO:0007669"/>
    <property type="project" value="UniProtKB-SubCell"/>
</dbReference>
<dbReference type="InterPro" id="IPR001107">
    <property type="entry name" value="Band_7"/>
</dbReference>
<dbReference type="InterPro" id="IPR036013">
    <property type="entry name" value="Band_7/SPFH_dom_sf"/>
</dbReference>
<dbReference type="PANTHER" id="PTHR23222:SF1">
    <property type="entry name" value="PROHIBITIN-2"/>
    <property type="match status" value="1"/>
</dbReference>
<keyword evidence="5" id="KW-1133">Transmembrane helix</keyword>
<evidence type="ECO:0000256" key="5">
    <source>
        <dbReference type="SAM" id="Phobius"/>
    </source>
</evidence>
<evidence type="ECO:0000256" key="2">
    <source>
        <dbReference type="ARBA" id="ARBA00022792"/>
    </source>
</evidence>
<dbReference type="EMBL" id="UINC01027897">
    <property type="protein sequence ID" value="SVB07939.1"/>
    <property type="molecule type" value="Genomic_DNA"/>
</dbReference>
<name>A0A382B2J6_9ZZZZ</name>
<keyword evidence="2" id="KW-0999">Mitochondrion inner membrane</keyword>
<dbReference type="InterPro" id="IPR000163">
    <property type="entry name" value="Prohibitin"/>
</dbReference>
<organism evidence="7">
    <name type="scientific">marine metagenome</name>
    <dbReference type="NCBI Taxonomy" id="408172"/>
    <lineage>
        <taxon>unclassified sequences</taxon>
        <taxon>metagenomes</taxon>
        <taxon>ecological metagenomes</taxon>
    </lineage>
</organism>
<dbReference type="SMART" id="SM00244">
    <property type="entry name" value="PHB"/>
    <property type="match status" value="1"/>
</dbReference>
<feature type="transmembrane region" description="Helical" evidence="5">
    <location>
        <begin position="12"/>
        <end position="31"/>
    </location>
</feature>
<evidence type="ECO:0000256" key="4">
    <source>
        <dbReference type="ARBA" id="ARBA00023136"/>
    </source>
</evidence>
<keyword evidence="5" id="KW-0812">Transmembrane</keyword>
<evidence type="ECO:0000313" key="7">
    <source>
        <dbReference type="EMBL" id="SVB07939.1"/>
    </source>
</evidence>
<evidence type="ECO:0000256" key="3">
    <source>
        <dbReference type="ARBA" id="ARBA00023128"/>
    </source>
</evidence>
<comment type="subcellular location">
    <subcellularLocation>
        <location evidence="1">Mitochondrion inner membrane</location>
    </subcellularLocation>
</comment>
<dbReference type="Pfam" id="PF01145">
    <property type="entry name" value="Band_7"/>
    <property type="match status" value="1"/>
</dbReference>
<protein>
    <recommendedName>
        <fullName evidence="6">Band 7 domain-containing protein</fullName>
    </recommendedName>
</protein>
<gene>
    <name evidence="7" type="ORF">METZ01_LOCUS160793</name>
</gene>
<reference evidence="7" key="1">
    <citation type="submission" date="2018-05" db="EMBL/GenBank/DDBJ databases">
        <authorList>
            <person name="Lanie J.A."/>
            <person name="Ng W.-L."/>
            <person name="Kazmierczak K.M."/>
            <person name="Andrzejewski T.M."/>
            <person name="Davidsen T.M."/>
            <person name="Wayne K.J."/>
            <person name="Tettelin H."/>
            <person name="Glass J.I."/>
            <person name="Rusch D."/>
            <person name="Podicherti R."/>
            <person name="Tsui H.-C.T."/>
            <person name="Winkler M.E."/>
        </authorList>
    </citation>
    <scope>NUCLEOTIDE SEQUENCE</scope>
</reference>
<dbReference type="SUPFAM" id="SSF117892">
    <property type="entry name" value="Band 7/SPFH domain"/>
    <property type="match status" value="1"/>
</dbReference>
<feature type="domain" description="Band 7" evidence="6">
    <location>
        <begin position="33"/>
        <end position="196"/>
    </location>
</feature>
<dbReference type="GO" id="GO:0007005">
    <property type="term" value="P:mitochondrion organization"/>
    <property type="evidence" value="ECO:0007669"/>
    <property type="project" value="TreeGrafter"/>
</dbReference>
<proteinExistence type="predicted"/>
<keyword evidence="3" id="KW-0496">Mitochondrion</keyword>
<sequence>MLSKIKKYIKKYTKRFYVILLITLFFIAYLWNHIFIFIHPGQAGVKWERFKGGTVVNGYRDEGTSIIFPWDKIYVYNTRIQTVADSLSVLTLNGLTMDFEFSIRYRPKKLLVGMLHKTVGPEYQESVIVPEVKSILRSIIGRYKPYDIYTSQKAITEEINQESILRLESKYIEIIDVLLKKIVLPEKIKIAIEDKLEQEQIAISFDFKLDREKKEAERKKIESQGIYNFNKKVSESITPDILKFQGIRATEKIAESQNAKVIVIGAGEDGLPIILGGQ</sequence>
<accession>A0A382B2J6</accession>
<evidence type="ECO:0000259" key="6">
    <source>
        <dbReference type="SMART" id="SM00244"/>
    </source>
</evidence>